<dbReference type="PANTHER" id="PTHR43046:SF2">
    <property type="entry name" value="8-OXO-DGTP DIPHOSPHATASE-RELATED"/>
    <property type="match status" value="1"/>
</dbReference>
<dbReference type="PROSITE" id="PS51462">
    <property type="entry name" value="NUDIX"/>
    <property type="match status" value="1"/>
</dbReference>
<dbReference type="SUPFAM" id="SSF55811">
    <property type="entry name" value="Nudix"/>
    <property type="match status" value="1"/>
</dbReference>
<organism evidence="4 5">
    <name type="scientific">Amycolatopsis marina</name>
    <dbReference type="NCBI Taxonomy" id="490629"/>
    <lineage>
        <taxon>Bacteria</taxon>
        <taxon>Bacillati</taxon>
        <taxon>Actinomycetota</taxon>
        <taxon>Actinomycetes</taxon>
        <taxon>Pseudonocardiales</taxon>
        <taxon>Pseudonocardiaceae</taxon>
        <taxon>Amycolatopsis</taxon>
    </lineage>
</organism>
<dbReference type="Gene3D" id="3.90.79.10">
    <property type="entry name" value="Nucleoside Triphosphate Pyrophosphohydrolase"/>
    <property type="match status" value="1"/>
</dbReference>
<feature type="domain" description="Nudix hydrolase" evidence="3">
    <location>
        <begin position="16"/>
        <end position="150"/>
    </location>
</feature>
<dbReference type="PRINTS" id="PR00502">
    <property type="entry name" value="NUDIXFAMILY"/>
</dbReference>
<dbReference type="Pfam" id="PF00293">
    <property type="entry name" value="NUDIX"/>
    <property type="match status" value="1"/>
</dbReference>
<dbReference type="RefSeq" id="WP_091670326.1">
    <property type="nucleotide sequence ID" value="NZ_FOKG01000002.1"/>
</dbReference>
<evidence type="ECO:0000259" key="3">
    <source>
        <dbReference type="PROSITE" id="PS51462"/>
    </source>
</evidence>
<dbReference type="AlphaFoldDB" id="A0A1I0WU77"/>
<protein>
    <submittedName>
        <fullName evidence="4">ADP-ribose pyrophosphatase YjhB, NUDIX family</fullName>
    </submittedName>
</protein>
<dbReference type="OrthoDB" id="9814308at2"/>
<evidence type="ECO:0000256" key="1">
    <source>
        <dbReference type="ARBA" id="ARBA00001946"/>
    </source>
</evidence>
<gene>
    <name evidence="4" type="ORF">SAMN05216266_102208</name>
</gene>
<dbReference type="EMBL" id="FOKG01000002">
    <property type="protein sequence ID" value="SFA92161.1"/>
    <property type="molecule type" value="Genomic_DNA"/>
</dbReference>
<accession>A0A1I0WU77</accession>
<dbReference type="STRING" id="490629.SAMN05216266_102208"/>
<reference evidence="5" key="1">
    <citation type="submission" date="2016-10" db="EMBL/GenBank/DDBJ databases">
        <authorList>
            <person name="Varghese N."/>
            <person name="Submissions S."/>
        </authorList>
    </citation>
    <scope>NUCLEOTIDE SEQUENCE [LARGE SCALE GENOMIC DNA]</scope>
    <source>
        <strain evidence="5">CGMCC 4.3568</strain>
    </source>
</reference>
<name>A0A1I0WU77_9PSEU</name>
<proteinExistence type="predicted"/>
<evidence type="ECO:0000256" key="2">
    <source>
        <dbReference type="ARBA" id="ARBA00022801"/>
    </source>
</evidence>
<sequence>MNYIAELRRLVGSRPLILPGTSVVLVDDAGRILLVRRTDTGDWGLPGGFMDPGESFEDTGRREVREEIGLEIDKLELLGVFSGPEYYYRYPHGDEVFNVTVAYTARPSTGEIEPDHTEVGEVRFFEPTELPADILAPEKPIVERYLGLVTHRPTPQRSG</sequence>
<keyword evidence="2" id="KW-0378">Hydrolase</keyword>
<dbReference type="InterPro" id="IPR000086">
    <property type="entry name" value="NUDIX_hydrolase_dom"/>
</dbReference>
<evidence type="ECO:0000313" key="4">
    <source>
        <dbReference type="EMBL" id="SFA92161.1"/>
    </source>
</evidence>
<dbReference type="InterPro" id="IPR015797">
    <property type="entry name" value="NUDIX_hydrolase-like_dom_sf"/>
</dbReference>
<dbReference type="GO" id="GO:0016787">
    <property type="term" value="F:hydrolase activity"/>
    <property type="evidence" value="ECO:0007669"/>
    <property type="project" value="UniProtKB-KW"/>
</dbReference>
<dbReference type="InterPro" id="IPR020476">
    <property type="entry name" value="Nudix_hydrolase"/>
</dbReference>
<dbReference type="CDD" id="cd04677">
    <property type="entry name" value="NUDIX_Hydrolase"/>
    <property type="match status" value="1"/>
</dbReference>
<evidence type="ECO:0000313" key="5">
    <source>
        <dbReference type="Proteomes" id="UP000243799"/>
    </source>
</evidence>
<dbReference type="Proteomes" id="UP000243799">
    <property type="component" value="Unassembled WGS sequence"/>
</dbReference>
<keyword evidence="5" id="KW-1185">Reference proteome</keyword>
<comment type="cofactor">
    <cofactor evidence="1">
        <name>Mg(2+)</name>
        <dbReference type="ChEBI" id="CHEBI:18420"/>
    </cofactor>
</comment>
<dbReference type="PANTHER" id="PTHR43046">
    <property type="entry name" value="GDP-MANNOSE MANNOSYL HYDROLASE"/>
    <property type="match status" value="1"/>
</dbReference>